<sequence>MKKIINGILYNTETAKELAEWSNGLSSSDFSNETETLYRKKNGQLFLYGSGGPLSEYAVSYMQSWTSGEDIKPLTIEAAKRWAENKLDADEYEEVFGEVSEGDELVSVTLQFEHDVWKKLVKLASSEYTPAEDVIEEIVTKNFQ</sequence>
<protein>
    <submittedName>
        <fullName evidence="1">Uncharacterized protein</fullName>
    </submittedName>
</protein>
<evidence type="ECO:0000313" key="2">
    <source>
        <dbReference type="Proteomes" id="UP000784793"/>
    </source>
</evidence>
<dbReference type="Proteomes" id="UP000784793">
    <property type="component" value="Unassembled WGS sequence"/>
</dbReference>
<reference evidence="1" key="1">
    <citation type="journal article" date="2021" name="PeerJ">
        <title>Extensive microbial diversity within the chicken gut microbiome revealed by metagenomics and culture.</title>
        <authorList>
            <person name="Gilroy R."/>
            <person name="Ravi A."/>
            <person name="Getino M."/>
            <person name="Pursley I."/>
            <person name="Horton D.L."/>
            <person name="Alikhan N.F."/>
            <person name="Baker D."/>
            <person name="Gharbi K."/>
            <person name="Hall N."/>
            <person name="Watson M."/>
            <person name="Adriaenssens E.M."/>
            <person name="Foster-Nyarko E."/>
            <person name="Jarju S."/>
            <person name="Secka A."/>
            <person name="Antonio M."/>
            <person name="Oren A."/>
            <person name="Chaudhuri R.R."/>
            <person name="La Ragione R."/>
            <person name="Hildebrand F."/>
            <person name="Pallen M.J."/>
        </authorList>
    </citation>
    <scope>NUCLEOTIDE SEQUENCE</scope>
    <source>
        <strain evidence="1">CHK194-22301</strain>
    </source>
</reference>
<evidence type="ECO:0000313" key="1">
    <source>
        <dbReference type="EMBL" id="HJF09236.1"/>
    </source>
</evidence>
<dbReference type="AlphaFoldDB" id="A0A921K4G4"/>
<name>A0A921K4G4_9LACO</name>
<comment type="caution">
    <text evidence="1">The sequence shown here is derived from an EMBL/GenBank/DDBJ whole genome shotgun (WGS) entry which is preliminary data.</text>
</comment>
<reference evidence="1" key="2">
    <citation type="submission" date="2021-09" db="EMBL/GenBank/DDBJ databases">
        <authorList>
            <person name="Gilroy R."/>
        </authorList>
    </citation>
    <scope>NUCLEOTIDE SEQUENCE</scope>
    <source>
        <strain evidence="1">CHK194-22301</strain>
    </source>
</reference>
<organism evidence="1 2">
    <name type="scientific">Lactobacillus crispatus</name>
    <dbReference type="NCBI Taxonomy" id="47770"/>
    <lineage>
        <taxon>Bacteria</taxon>
        <taxon>Bacillati</taxon>
        <taxon>Bacillota</taxon>
        <taxon>Bacilli</taxon>
        <taxon>Lactobacillales</taxon>
        <taxon>Lactobacillaceae</taxon>
        <taxon>Lactobacillus</taxon>
    </lineage>
</organism>
<proteinExistence type="predicted"/>
<gene>
    <name evidence="1" type="ORF">K8V23_00290</name>
</gene>
<dbReference type="EMBL" id="DYXB01000007">
    <property type="protein sequence ID" value="HJF09236.1"/>
    <property type="molecule type" value="Genomic_DNA"/>
</dbReference>
<accession>A0A921K4G4</accession>